<feature type="domain" description="CpXC" evidence="1">
    <location>
        <begin position="8"/>
        <end position="132"/>
    </location>
</feature>
<proteinExistence type="predicted"/>
<dbReference type="Pfam" id="PF14353">
    <property type="entry name" value="CpXC"/>
    <property type="match status" value="1"/>
</dbReference>
<keyword evidence="3" id="KW-1185">Reference proteome</keyword>
<organism evidence="2 3">
    <name type="scientific">Globicatella sulfidifaciens DSM 15739</name>
    <dbReference type="NCBI Taxonomy" id="1121925"/>
    <lineage>
        <taxon>Bacteria</taxon>
        <taxon>Bacillati</taxon>
        <taxon>Bacillota</taxon>
        <taxon>Bacilli</taxon>
        <taxon>Lactobacillales</taxon>
        <taxon>Aerococcaceae</taxon>
        <taxon>Globicatella</taxon>
    </lineage>
</organism>
<sequence>MAPKMKFKCPVCHHEIERQFDIAINTRLNPDLKEKLLDGTLLLFECEHCGAKRHISSQFLYHDPDKKLLFHVAPQYNEQREAIQAQLNDLINSFPVSVDDYEMRIMLNMADLMEKVQIYDSGFKDTEIEMVKMLTDGLFAKENPTAQVKNRYFFLNKEGQPKFLYVTDTKQMMVDCHQRLLTFIRDKFKRALKQNTKGHFRIINHAWAENILQNKETEGFILPED</sequence>
<name>A0A1T4KYT2_9LACT</name>
<dbReference type="OrthoDB" id="9784124at2"/>
<evidence type="ECO:0000259" key="1">
    <source>
        <dbReference type="Pfam" id="PF14353"/>
    </source>
</evidence>
<dbReference type="InterPro" id="IPR025682">
    <property type="entry name" value="CpXC_dom"/>
</dbReference>
<dbReference type="EMBL" id="FUWO01000006">
    <property type="protein sequence ID" value="SJZ47625.1"/>
    <property type="molecule type" value="Genomic_DNA"/>
</dbReference>
<dbReference type="RefSeq" id="WP_078755687.1">
    <property type="nucleotide sequence ID" value="NZ_FUWO01000006.1"/>
</dbReference>
<reference evidence="3" key="1">
    <citation type="submission" date="2017-02" db="EMBL/GenBank/DDBJ databases">
        <authorList>
            <person name="Varghese N."/>
            <person name="Submissions S."/>
        </authorList>
    </citation>
    <scope>NUCLEOTIDE SEQUENCE [LARGE SCALE GENOMIC DNA]</scope>
    <source>
        <strain evidence="3">DSM 15739</strain>
    </source>
</reference>
<gene>
    <name evidence="2" type="ORF">SAMN02746011_00897</name>
</gene>
<dbReference type="STRING" id="1121925.SAMN02746011_00897"/>
<evidence type="ECO:0000313" key="2">
    <source>
        <dbReference type="EMBL" id="SJZ47625.1"/>
    </source>
</evidence>
<evidence type="ECO:0000313" key="3">
    <source>
        <dbReference type="Proteomes" id="UP000189941"/>
    </source>
</evidence>
<accession>A0A1T4KYT2</accession>
<dbReference type="AlphaFoldDB" id="A0A1T4KYT2"/>
<protein>
    <submittedName>
        <fullName evidence="2">CpXC protein</fullName>
    </submittedName>
</protein>
<dbReference type="Proteomes" id="UP000189941">
    <property type="component" value="Unassembled WGS sequence"/>
</dbReference>